<gene>
    <name evidence="1" type="ORF">EPR50_G00142590</name>
</gene>
<comment type="caution">
    <text evidence="1">The sequence shown here is derived from an EMBL/GenBank/DDBJ whole genome shotgun (WGS) entry which is preliminary data.</text>
</comment>
<organism evidence="1 2">
    <name type="scientific">Perca flavescens</name>
    <name type="common">American yellow perch</name>
    <name type="synonym">Morone flavescens</name>
    <dbReference type="NCBI Taxonomy" id="8167"/>
    <lineage>
        <taxon>Eukaryota</taxon>
        <taxon>Metazoa</taxon>
        <taxon>Chordata</taxon>
        <taxon>Craniata</taxon>
        <taxon>Vertebrata</taxon>
        <taxon>Euteleostomi</taxon>
        <taxon>Actinopterygii</taxon>
        <taxon>Neopterygii</taxon>
        <taxon>Teleostei</taxon>
        <taxon>Neoteleostei</taxon>
        <taxon>Acanthomorphata</taxon>
        <taxon>Eupercaria</taxon>
        <taxon>Perciformes</taxon>
        <taxon>Percoidei</taxon>
        <taxon>Percidae</taxon>
        <taxon>Percinae</taxon>
        <taxon>Perca</taxon>
    </lineage>
</organism>
<protein>
    <recommendedName>
        <fullName evidence="3">Pyrin domain-containing protein</fullName>
    </recommendedName>
</protein>
<reference evidence="1 2" key="1">
    <citation type="submission" date="2019-01" db="EMBL/GenBank/DDBJ databases">
        <title>A chromosome-scale genome assembly of the yellow perch, Perca flavescens.</title>
        <authorList>
            <person name="Feron R."/>
            <person name="Morvezen R."/>
            <person name="Bestin A."/>
            <person name="Haffray P."/>
            <person name="Klopp C."/>
            <person name="Zahm M."/>
            <person name="Cabau C."/>
            <person name="Roques C."/>
            <person name="Donnadieu C."/>
            <person name="Bouchez O."/>
            <person name="Christie M."/>
            <person name="Larson W."/>
            <person name="Guiguen Y."/>
        </authorList>
    </citation>
    <scope>NUCLEOTIDE SEQUENCE [LARGE SCALE GENOMIC DNA]</scope>
    <source>
        <strain evidence="1">YP-PL-M2</strain>
        <tissue evidence="1">Blood</tissue>
    </source>
</reference>
<dbReference type="AlphaFoldDB" id="A0A484CNT1"/>
<dbReference type="EMBL" id="SCKG01000013">
    <property type="protein sequence ID" value="TDH05429.1"/>
    <property type="molecule type" value="Genomic_DNA"/>
</dbReference>
<evidence type="ECO:0008006" key="3">
    <source>
        <dbReference type="Google" id="ProtNLM"/>
    </source>
</evidence>
<dbReference type="Gene3D" id="1.10.533.10">
    <property type="entry name" value="Death Domain, Fas"/>
    <property type="match status" value="1"/>
</dbReference>
<dbReference type="SUPFAM" id="SSF47986">
    <property type="entry name" value="DEATH domain"/>
    <property type="match status" value="1"/>
</dbReference>
<dbReference type="InterPro" id="IPR011029">
    <property type="entry name" value="DEATH-like_dom_sf"/>
</dbReference>
<evidence type="ECO:0000313" key="1">
    <source>
        <dbReference type="EMBL" id="TDH05429.1"/>
    </source>
</evidence>
<proteinExistence type="predicted"/>
<evidence type="ECO:0000313" key="2">
    <source>
        <dbReference type="Proteomes" id="UP000295070"/>
    </source>
</evidence>
<sequence>MSLKLLEAKWKPALSSILEELTEAEFRMMLFNLFKIPQGVKDGKAREYIPDLIVQYYGTEGSIFEIDKIMKNIPRNDAAVQEPLRPFVEKLKKQRQGKKGLKS</sequence>
<dbReference type="Proteomes" id="UP000295070">
    <property type="component" value="Chromosome 13"/>
</dbReference>
<accession>A0A484CNT1</accession>
<name>A0A484CNT1_PERFV</name>
<keyword evidence="2" id="KW-1185">Reference proteome</keyword>